<dbReference type="PANTHER" id="PTHR30408:SF12">
    <property type="entry name" value="TYPE I RESTRICTION ENZYME MJAVIII SPECIFICITY SUBUNIT"/>
    <property type="match status" value="1"/>
</dbReference>
<dbReference type="CDD" id="cd17496">
    <property type="entry name" value="RMtype1_S_BliBORF2384P-TRD1-CR1_like"/>
    <property type="match status" value="1"/>
</dbReference>
<sequence length="368" mass="42337">MSKWEKVRLGDVVTLLNGRAFKQEELLSQGKTPVLRVGNFFSNRDWYFSDLELEESKYCNEGDLLYAWSASFGPKIWSGPKAIYHYHIWKLELTNRIDKVYAFYLLEYSTKSIKEQGRGITMLHATKGGMEKLIIPLPPVEIQKQIAHHLDMVSELLDSRKKQLEELDELIKSVFYDMFGDPVTNDKGWEVKDLSEVADVIMGQSPPGDSYNTEGKGTPLLNGPTEFGVKHPIERQWTNAPTRICNAEDILFCVRGATAGRLNIADKEYCLGRGLASIRPKNKYHREYLYLYLKMMYSYFQSTSNGSTFININKEQISSLSVLFVDEKSQIYFTSIIEKIEEQKALVKQSVEETQTLFDALMSQYFDE</sequence>
<keyword evidence="6" id="KW-1185">Reference proteome</keyword>
<comment type="similarity">
    <text evidence="1">Belongs to the type-I restriction system S methylase family.</text>
</comment>
<dbReference type="Pfam" id="PF01420">
    <property type="entry name" value="Methylase_S"/>
    <property type="match status" value="2"/>
</dbReference>
<dbReference type="InterPro" id="IPR000055">
    <property type="entry name" value="Restrct_endonuc_typeI_TRD"/>
</dbReference>
<evidence type="ECO:0000256" key="2">
    <source>
        <dbReference type="ARBA" id="ARBA00022747"/>
    </source>
</evidence>
<dbReference type="PANTHER" id="PTHR30408">
    <property type="entry name" value="TYPE-1 RESTRICTION ENZYME ECOKI SPECIFICITY PROTEIN"/>
    <property type="match status" value="1"/>
</dbReference>
<gene>
    <name evidence="5" type="ORF">ACFP56_11865</name>
</gene>
<feature type="domain" description="Type I restriction modification DNA specificity" evidence="4">
    <location>
        <begin position="187"/>
        <end position="349"/>
    </location>
</feature>
<keyword evidence="5" id="KW-0540">Nuclease</keyword>
<dbReference type="SUPFAM" id="SSF116734">
    <property type="entry name" value="DNA methylase specificity domain"/>
    <property type="match status" value="2"/>
</dbReference>
<dbReference type="EMBL" id="JBHSTE010000004">
    <property type="protein sequence ID" value="MFC6333316.1"/>
    <property type="molecule type" value="Genomic_DNA"/>
</dbReference>
<protein>
    <submittedName>
        <fullName evidence="5">Restriction endonuclease subunit S</fullName>
        <ecNumber evidence="5">3.1.21.-</ecNumber>
    </submittedName>
</protein>
<evidence type="ECO:0000313" key="6">
    <source>
        <dbReference type="Proteomes" id="UP001596233"/>
    </source>
</evidence>
<keyword evidence="5" id="KW-0378">Hydrolase</keyword>
<evidence type="ECO:0000256" key="3">
    <source>
        <dbReference type="ARBA" id="ARBA00023125"/>
    </source>
</evidence>
<dbReference type="GO" id="GO:0016787">
    <property type="term" value="F:hydrolase activity"/>
    <property type="evidence" value="ECO:0007669"/>
    <property type="project" value="UniProtKB-KW"/>
</dbReference>
<comment type="caution">
    <text evidence="5">The sequence shown here is derived from an EMBL/GenBank/DDBJ whole genome shotgun (WGS) entry which is preliminary data.</text>
</comment>
<keyword evidence="5" id="KW-0255">Endonuclease</keyword>
<proteinExistence type="inferred from homology"/>
<name>A0ABW1V667_9BACL</name>
<keyword evidence="3" id="KW-0238">DNA-binding</keyword>
<dbReference type="GO" id="GO:0004519">
    <property type="term" value="F:endonuclease activity"/>
    <property type="evidence" value="ECO:0007669"/>
    <property type="project" value="UniProtKB-KW"/>
</dbReference>
<keyword evidence="2" id="KW-0680">Restriction system</keyword>
<dbReference type="EC" id="3.1.21.-" evidence="5"/>
<dbReference type="CDD" id="cd17254">
    <property type="entry name" value="RMtype1_S_FclI-TRD1-CR1_like"/>
    <property type="match status" value="1"/>
</dbReference>
<dbReference type="RefSeq" id="WP_379234689.1">
    <property type="nucleotide sequence ID" value="NZ_JBHSTE010000004.1"/>
</dbReference>
<reference evidence="6" key="1">
    <citation type="journal article" date="2019" name="Int. J. Syst. Evol. Microbiol.">
        <title>The Global Catalogue of Microorganisms (GCM) 10K type strain sequencing project: providing services to taxonomists for standard genome sequencing and annotation.</title>
        <authorList>
            <consortium name="The Broad Institute Genomics Platform"/>
            <consortium name="The Broad Institute Genome Sequencing Center for Infectious Disease"/>
            <person name="Wu L."/>
            <person name="Ma J."/>
        </authorList>
    </citation>
    <scope>NUCLEOTIDE SEQUENCE [LARGE SCALE GENOMIC DNA]</scope>
    <source>
        <strain evidence="6">PCU 280</strain>
    </source>
</reference>
<feature type="domain" description="Type I restriction modification DNA specificity" evidence="4">
    <location>
        <begin position="1"/>
        <end position="167"/>
    </location>
</feature>
<accession>A0ABW1V667</accession>
<dbReference type="InterPro" id="IPR052021">
    <property type="entry name" value="Type-I_RS_S_subunit"/>
</dbReference>
<evidence type="ECO:0000313" key="5">
    <source>
        <dbReference type="EMBL" id="MFC6333316.1"/>
    </source>
</evidence>
<evidence type="ECO:0000256" key="1">
    <source>
        <dbReference type="ARBA" id="ARBA00010923"/>
    </source>
</evidence>
<dbReference type="InterPro" id="IPR044946">
    <property type="entry name" value="Restrct_endonuc_typeI_TRD_sf"/>
</dbReference>
<dbReference type="Proteomes" id="UP001596233">
    <property type="component" value="Unassembled WGS sequence"/>
</dbReference>
<organism evidence="5 6">
    <name type="scientific">Paenibacillus septentrionalis</name>
    <dbReference type="NCBI Taxonomy" id="429342"/>
    <lineage>
        <taxon>Bacteria</taxon>
        <taxon>Bacillati</taxon>
        <taxon>Bacillota</taxon>
        <taxon>Bacilli</taxon>
        <taxon>Bacillales</taxon>
        <taxon>Paenibacillaceae</taxon>
        <taxon>Paenibacillus</taxon>
    </lineage>
</organism>
<evidence type="ECO:0000259" key="4">
    <source>
        <dbReference type="Pfam" id="PF01420"/>
    </source>
</evidence>
<dbReference type="Gene3D" id="3.90.220.20">
    <property type="entry name" value="DNA methylase specificity domains"/>
    <property type="match status" value="2"/>
</dbReference>